<dbReference type="InterPro" id="IPR058647">
    <property type="entry name" value="BSH_CzcB-like"/>
</dbReference>
<dbReference type="PANTHER" id="PTHR30469">
    <property type="entry name" value="MULTIDRUG RESISTANCE PROTEIN MDTA"/>
    <property type="match status" value="1"/>
</dbReference>
<sequence length="408" mass="42925">MKTRVIFAVAALTLALAACRPPAAENKDAVVPTASSVKEQPQKVRVISAEQGTLESRRSVAVTLQPVRQSKVASAATGRVDQILVREGQRVAANQAVLVLEDDTVANQLADAELSVQTARINLEKAQAGQSGNVATLEAQVRSAALALEVARNKFQEGQQLYPAGGIAKLDLDNLEAQVAQARSSLESAQEQLARAQRANTEDIALLRVQLEQAQNKVVNARKALADTRVRAPFAGVISDVRVNPGEFLSSGAEAFTLADTSALEATFRLPPEQAGAITSDTPLVIAYGGKNYRARLVRRGTLPGEDRLVELVARVASSDLPVGGTATLRYSLELGEGTLLPAGALRTQGGKTEVLTVQGGNRAEPLGVQILAESEGRVVVSGLEAGTQVVYPLPTELAGGELLEVVK</sequence>
<name>A0A841HUR8_9DEIO</name>
<feature type="domain" description="CzcB-like barrel-sandwich hybrid" evidence="3">
    <location>
        <begin position="70"/>
        <end position="260"/>
    </location>
</feature>
<evidence type="ECO:0000256" key="2">
    <source>
        <dbReference type="SAM" id="SignalP"/>
    </source>
</evidence>
<dbReference type="PROSITE" id="PS51257">
    <property type="entry name" value="PROKAR_LIPOPROTEIN"/>
    <property type="match status" value="1"/>
</dbReference>
<evidence type="ECO:0000313" key="4">
    <source>
        <dbReference type="EMBL" id="MBB6097211.1"/>
    </source>
</evidence>
<dbReference type="Pfam" id="PF25973">
    <property type="entry name" value="BSH_CzcB"/>
    <property type="match status" value="1"/>
</dbReference>
<gene>
    <name evidence="4" type="ORF">HNR42_000625</name>
</gene>
<reference evidence="4 5" key="1">
    <citation type="submission" date="2020-08" db="EMBL/GenBank/DDBJ databases">
        <title>Genomic Encyclopedia of Type Strains, Phase IV (KMG-IV): sequencing the most valuable type-strain genomes for metagenomic binning, comparative biology and taxonomic classification.</title>
        <authorList>
            <person name="Goeker M."/>
        </authorList>
    </citation>
    <scope>NUCLEOTIDE SEQUENCE [LARGE SCALE GENOMIC DNA]</scope>
    <source>
        <strain evidence="4 5">DSM 21458</strain>
    </source>
</reference>
<dbReference type="PANTHER" id="PTHR30469:SF15">
    <property type="entry name" value="HLYD FAMILY OF SECRETION PROTEINS"/>
    <property type="match status" value="1"/>
</dbReference>
<dbReference type="Gene3D" id="2.40.50.100">
    <property type="match status" value="1"/>
</dbReference>
<comment type="caution">
    <text evidence="4">The sequence shown here is derived from an EMBL/GenBank/DDBJ whole genome shotgun (WGS) entry which is preliminary data.</text>
</comment>
<feature type="coiled-coil region" evidence="1">
    <location>
        <begin position="134"/>
        <end position="231"/>
    </location>
</feature>
<dbReference type="GO" id="GO:0015562">
    <property type="term" value="F:efflux transmembrane transporter activity"/>
    <property type="evidence" value="ECO:0007669"/>
    <property type="project" value="TreeGrafter"/>
</dbReference>
<dbReference type="Gene3D" id="1.10.287.470">
    <property type="entry name" value="Helix hairpin bin"/>
    <property type="match status" value="1"/>
</dbReference>
<feature type="signal peptide" evidence="2">
    <location>
        <begin position="1"/>
        <end position="23"/>
    </location>
</feature>
<dbReference type="RefSeq" id="WP_183984412.1">
    <property type="nucleotide sequence ID" value="NZ_JACHHG010000002.1"/>
</dbReference>
<keyword evidence="5" id="KW-1185">Reference proteome</keyword>
<protein>
    <submittedName>
        <fullName evidence="4">Multidrug efflux pump subunit AcrA (Membrane-fusion protein)</fullName>
    </submittedName>
</protein>
<dbReference type="EMBL" id="JACHHG010000002">
    <property type="protein sequence ID" value="MBB6097211.1"/>
    <property type="molecule type" value="Genomic_DNA"/>
</dbReference>
<keyword evidence="2" id="KW-0732">Signal</keyword>
<keyword evidence="1" id="KW-0175">Coiled coil</keyword>
<evidence type="ECO:0000256" key="1">
    <source>
        <dbReference type="SAM" id="Coils"/>
    </source>
</evidence>
<organism evidence="4 5">
    <name type="scientific">Deinobacterium chartae</name>
    <dbReference type="NCBI Taxonomy" id="521158"/>
    <lineage>
        <taxon>Bacteria</taxon>
        <taxon>Thermotogati</taxon>
        <taxon>Deinococcota</taxon>
        <taxon>Deinococci</taxon>
        <taxon>Deinococcales</taxon>
        <taxon>Deinococcaceae</taxon>
        <taxon>Deinobacterium</taxon>
    </lineage>
</organism>
<dbReference type="GO" id="GO:1990281">
    <property type="term" value="C:efflux pump complex"/>
    <property type="evidence" value="ECO:0007669"/>
    <property type="project" value="TreeGrafter"/>
</dbReference>
<feature type="chain" id="PRO_5032427883" evidence="2">
    <location>
        <begin position="24"/>
        <end position="408"/>
    </location>
</feature>
<dbReference type="Proteomes" id="UP000569951">
    <property type="component" value="Unassembled WGS sequence"/>
</dbReference>
<evidence type="ECO:0000259" key="3">
    <source>
        <dbReference type="Pfam" id="PF25973"/>
    </source>
</evidence>
<dbReference type="AlphaFoldDB" id="A0A841HUR8"/>
<dbReference type="SUPFAM" id="SSF111369">
    <property type="entry name" value="HlyD-like secretion proteins"/>
    <property type="match status" value="2"/>
</dbReference>
<evidence type="ECO:0000313" key="5">
    <source>
        <dbReference type="Proteomes" id="UP000569951"/>
    </source>
</evidence>
<proteinExistence type="predicted"/>
<dbReference type="Gene3D" id="2.40.420.20">
    <property type="match status" value="1"/>
</dbReference>
<accession>A0A841HUR8</accession>